<dbReference type="PROSITE" id="PS50127">
    <property type="entry name" value="UBC_2"/>
    <property type="match status" value="1"/>
</dbReference>
<dbReference type="AlphaFoldDB" id="A0AAN6MAU1"/>
<dbReference type="InterPro" id="IPR000608">
    <property type="entry name" value="UBC"/>
</dbReference>
<organism evidence="2 3">
    <name type="scientific">Staphylotrichum tortipilum</name>
    <dbReference type="NCBI Taxonomy" id="2831512"/>
    <lineage>
        <taxon>Eukaryota</taxon>
        <taxon>Fungi</taxon>
        <taxon>Dikarya</taxon>
        <taxon>Ascomycota</taxon>
        <taxon>Pezizomycotina</taxon>
        <taxon>Sordariomycetes</taxon>
        <taxon>Sordariomycetidae</taxon>
        <taxon>Sordariales</taxon>
        <taxon>Chaetomiaceae</taxon>
        <taxon>Staphylotrichum</taxon>
    </lineage>
</organism>
<reference evidence="2" key="1">
    <citation type="journal article" date="2023" name="Mol. Phylogenet. Evol.">
        <title>Genome-scale phylogeny and comparative genomics of the fungal order Sordariales.</title>
        <authorList>
            <person name="Hensen N."/>
            <person name="Bonometti L."/>
            <person name="Westerberg I."/>
            <person name="Brannstrom I.O."/>
            <person name="Guillou S."/>
            <person name="Cros-Aarteil S."/>
            <person name="Calhoun S."/>
            <person name="Haridas S."/>
            <person name="Kuo A."/>
            <person name="Mondo S."/>
            <person name="Pangilinan J."/>
            <person name="Riley R."/>
            <person name="LaButti K."/>
            <person name="Andreopoulos B."/>
            <person name="Lipzen A."/>
            <person name="Chen C."/>
            <person name="Yan M."/>
            <person name="Daum C."/>
            <person name="Ng V."/>
            <person name="Clum A."/>
            <person name="Steindorff A."/>
            <person name="Ohm R.A."/>
            <person name="Martin F."/>
            <person name="Silar P."/>
            <person name="Natvig D.O."/>
            <person name="Lalanne C."/>
            <person name="Gautier V."/>
            <person name="Ament-Velasquez S.L."/>
            <person name="Kruys A."/>
            <person name="Hutchinson M.I."/>
            <person name="Powell A.J."/>
            <person name="Barry K."/>
            <person name="Miller A.N."/>
            <person name="Grigoriev I.V."/>
            <person name="Debuchy R."/>
            <person name="Gladieux P."/>
            <person name="Hiltunen Thoren M."/>
            <person name="Johannesson H."/>
        </authorList>
    </citation>
    <scope>NUCLEOTIDE SEQUENCE</scope>
    <source>
        <strain evidence="2">CBS 103.79</strain>
    </source>
</reference>
<evidence type="ECO:0000313" key="2">
    <source>
        <dbReference type="EMBL" id="KAK3896744.1"/>
    </source>
</evidence>
<comment type="caution">
    <text evidence="2">The sequence shown here is derived from an EMBL/GenBank/DDBJ whole genome shotgun (WGS) entry which is preliminary data.</text>
</comment>
<keyword evidence="3" id="KW-1185">Reference proteome</keyword>
<proteinExistence type="predicted"/>
<evidence type="ECO:0000313" key="3">
    <source>
        <dbReference type="Proteomes" id="UP001303889"/>
    </source>
</evidence>
<evidence type="ECO:0000259" key="1">
    <source>
        <dbReference type="PROSITE" id="PS50127"/>
    </source>
</evidence>
<dbReference type="InterPro" id="IPR016135">
    <property type="entry name" value="UBQ-conjugating_enzyme/RWD"/>
</dbReference>
<reference evidence="2" key="2">
    <citation type="submission" date="2023-05" db="EMBL/GenBank/DDBJ databases">
        <authorList>
            <consortium name="Lawrence Berkeley National Laboratory"/>
            <person name="Steindorff A."/>
            <person name="Hensen N."/>
            <person name="Bonometti L."/>
            <person name="Westerberg I."/>
            <person name="Brannstrom I.O."/>
            <person name="Guillou S."/>
            <person name="Cros-Aarteil S."/>
            <person name="Calhoun S."/>
            <person name="Haridas S."/>
            <person name="Kuo A."/>
            <person name="Mondo S."/>
            <person name="Pangilinan J."/>
            <person name="Riley R."/>
            <person name="Labutti K."/>
            <person name="Andreopoulos B."/>
            <person name="Lipzen A."/>
            <person name="Chen C."/>
            <person name="Yanf M."/>
            <person name="Daum C."/>
            <person name="Ng V."/>
            <person name="Clum A."/>
            <person name="Ohm R."/>
            <person name="Martin F."/>
            <person name="Silar P."/>
            <person name="Natvig D."/>
            <person name="Lalanne C."/>
            <person name="Gautier V."/>
            <person name="Ament-Velasquez S.L."/>
            <person name="Kruys A."/>
            <person name="Hutchinson M.I."/>
            <person name="Powell A.J."/>
            <person name="Barry K."/>
            <person name="Miller A.N."/>
            <person name="Grigoriev I.V."/>
            <person name="Debuchy R."/>
            <person name="Gladieux P."/>
            <person name="Thoren M.H."/>
            <person name="Johannesson H."/>
        </authorList>
    </citation>
    <scope>NUCLEOTIDE SEQUENCE</scope>
    <source>
        <strain evidence="2">CBS 103.79</strain>
    </source>
</reference>
<name>A0AAN6MAU1_9PEZI</name>
<dbReference type="Gene3D" id="3.10.110.10">
    <property type="entry name" value="Ubiquitin Conjugating Enzyme"/>
    <property type="match status" value="1"/>
</dbReference>
<dbReference type="Proteomes" id="UP001303889">
    <property type="component" value="Unassembled WGS sequence"/>
</dbReference>
<sequence>MSPAAPSGSGVPRSAMRRLMKELETWTKTESAGEQGIERLGPVHDDELLSWEAVINGRGVGHGYE</sequence>
<accession>A0AAN6MAU1</accession>
<feature type="non-terminal residue" evidence="2">
    <location>
        <position position="65"/>
    </location>
</feature>
<feature type="domain" description="UBC core" evidence="1">
    <location>
        <begin position="14"/>
        <end position="65"/>
    </location>
</feature>
<dbReference type="EMBL" id="MU856422">
    <property type="protein sequence ID" value="KAK3896744.1"/>
    <property type="molecule type" value="Genomic_DNA"/>
</dbReference>
<protein>
    <recommendedName>
        <fullName evidence="1">UBC core domain-containing protein</fullName>
    </recommendedName>
</protein>
<gene>
    <name evidence="2" type="ORF">C8A05DRAFT_39708</name>
</gene>